<evidence type="ECO:0000256" key="3">
    <source>
        <dbReference type="ARBA" id="ARBA00022729"/>
    </source>
</evidence>
<evidence type="ECO:0000256" key="2">
    <source>
        <dbReference type="ARBA" id="ARBA00022723"/>
    </source>
</evidence>
<keyword evidence="6" id="KW-1185">Reference proteome</keyword>
<sequence>MKHSFQMTRRLLLALPLLMAAGSAMAEERALRVAVASNFLNAARGLSELHELRTGQRVILINGSSGTLFAQIANGAPVDLFLSADHERPQRLTDLGLAPEPQAYAQGELVLLHRAWGGLDDLADQRIAIADPDVAPYGQAALRVLEVLNITPETAGLVSGANVSAAAGLFASGNVDFALVSRSVAKEVKGLHPDSVLTTLPAPENEVLQFAALISPDAQAFLDLILSDEGTFLLKLNGYQPVQEATE</sequence>
<reference evidence="5" key="1">
    <citation type="submission" date="2020-10" db="EMBL/GenBank/DDBJ databases">
        <title>Paenihalocynthiibacter styelae gen. nov., sp. nov., isolated from stalked sea squirt Styela clava.</title>
        <authorList>
            <person name="Kim Y.-O."/>
            <person name="Yoon J.-H."/>
        </authorList>
    </citation>
    <scope>NUCLEOTIDE SEQUENCE</scope>
    <source>
        <strain evidence="5">MYP1-1</strain>
    </source>
</reference>
<dbReference type="InterPro" id="IPR050682">
    <property type="entry name" value="ModA/WtpA"/>
</dbReference>
<feature type="chain" id="PRO_5035302466" evidence="4">
    <location>
        <begin position="27"/>
        <end position="247"/>
    </location>
</feature>
<dbReference type="Pfam" id="PF13531">
    <property type="entry name" value="SBP_bac_11"/>
    <property type="match status" value="1"/>
</dbReference>
<dbReference type="GO" id="GO:0030973">
    <property type="term" value="F:molybdate ion binding"/>
    <property type="evidence" value="ECO:0007669"/>
    <property type="project" value="TreeGrafter"/>
</dbReference>
<dbReference type="InterPro" id="IPR006311">
    <property type="entry name" value="TAT_signal"/>
</dbReference>
<proteinExistence type="inferred from homology"/>
<dbReference type="PANTHER" id="PTHR30632:SF14">
    <property type="entry name" value="TUNGSTATE_MOLYBDATE_CHROMATE-BINDING PROTEIN MODA"/>
    <property type="match status" value="1"/>
</dbReference>
<dbReference type="GO" id="GO:0015689">
    <property type="term" value="P:molybdate ion transport"/>
    <property type="evidence" value="ECO:0007669"/>
    <property type="project" value="InterPro"/>
</dbReference>
<feature type="signal peptide" evidence="4">
    <location>
        <begin position="1"/>
        <end position="26"/>
    </location>
</feature>
<dbReference type="AlphaFoldDB" id="A0A8J7INH5"/>
<dbReference type="NCBIfam" id="TIGR01256">
    <property type="entry name" value="modA"/>
    <property type="match status" value="1"/>
</dbReference>
<evidence type="ECO:0000313" key="5">
    <source>
        <dbReference type="EMBL" id="MBI1492156.1"/>
    </source>
</evidence>
<dbReference type="PANTHER" id="PTHR30632">
    <property type="entry name" value="MOLYBDATE-BINDING PERIPLASMIC PROTEIN"/>
    <property type="match status" value="1"/>
</dbReference>
<dbReference type="EMBL" id="JADCKQ010000001">
    <property type="protein sequence ID" value="MBI1492156.1"/>
    <property type="molecule type" value="Genomic_DNA"/>
</dbReference>
<dbReference type="GO" id="GO:0046872">
    <property type="term" value="F:metal ion binding"/>
    <property type="evidence" value="ECO:0007669"/>
    <property type="project" value="UniProtKB-KW"/>
</dbReference>
<organism evidence="5 6">
    <name type="scientific">Halocynthiibacter styelae</name>
    <dbReference type="NCBI Taxonomy" id="2761955"/>
    <lineage>
        <taxon>Bacteria</taxon>
        <taxon>Pseudomonadati</taxon>
        <taxon>Pseudomonadota</taxon>
        <taxon>Alphaproteobacteria</taxon>
        <taxon>Rhodobacterales</taxon>
        <taxon>Paracoccaceae</taxon>
        <taxon>Halocynthiibacter</taxon>
    </lineage>
</organism>
<comment type="similarity">
    <text evidence="1">Belongs to the bacterial solute-binding protein ModA family.</text>
</comment>
<accession>A0A8J7INH5</accession>
<dbReference type="Proteomes" id="UP000640583">
    <property type="component" value="Unassembled WGS sequence"/>
</dbReference>
<dbReference type="Gene3D" id="3.40.190.10">
    <property type="entry name" value="Periplasmic binding protein-like II"/>
    <property type="match status" value="2"/>
</dbReference>
<evidence type="ECO:0000313" key="6">
    <source>
        <dbReference type="Proteomes" id="UP000640583"/>
    </source>
</evidence>
<evidence type="ECO:0000256" key="1">
    <source>
        <dbReference type="ARBA" id="ARBA00009175"/>
    </source>
</evidence>
<keyword evidence="2" id="KW-0479">Metal-binding</keyword>
<dbReference type="InterPro" id="IPR005950">
    <property type="entry name" value="ModA"/>
</dbReference>
<keyword evidence="3 4" id="KW-0732">Signal</keyword>
<evidence type="ECO:0000256" key="4">
    <source>
        <dbReference type="SAM" id="SignalP"/>
    </source>
</evidence>
<comment type="caution">
    <text evidence="5">The sequence shown here is derived from an EMBL/GenBank/DDBJ whole genome shotgun (WGS) entry which is preliminary data.</text>
</comment>
<gene>
    <name evidence="5" type="primary">modA</name>
    <name evidence="5" type="ORF">H1D41_00745</name>
</gene>
<dbReference type="RefSeq" id="WP_228847116.1">
    <property type="nucleotide sequence ID" value="NZ_JADCKQ010000001.1"/>
</dbReference>
<dbReference type="SUPFAM" id="SSF53850">
    <property type="entry name" value="Periplasmic binding protein-like II"/>
    <property type="match status" value="1"/>
</dbReference>
<name>A0A8J7INH5_9RHOB</name>
<dbReference type="PROSITE" id="PS51318">
    <property type="entry name" value="TAT"/>
    <property type="match status" value="1"/>
</dbReference>
<protein>
    <submittedName>
        <fullName evidence="5">Molybdate ABC transporter substrate-binding protein</fullName>
    </submittedName>
</protein>